<dbReference type="Pfam" id="PF00563">
    <property type="entry name" value="EAL"/>
    <property type="match status" value="1"/>
</dbReference>
<proteinExistence type="predicted"/>
<dbReference type="HOGENOM" id="CLU_003758_1_1_6"/>
<dbReference type="PROSITE" id="PS50887">
    <property type="entry name" value="GGDEF"/>
    <property type="match status" value="1"/>
</dbReference>
<reference evidence="11" key="2">
    <citation type="submission" date="2015-08" db="EMBL/GenBank/DDBJ databases">
        <title>Complete DNA Sequence of Pseudomonas syringae pv. actinidiae, the Causal Agent of Kiwifruit Canker Disease.</title>
        <authorList>
            <person name="Rikkerink E.H.A."/>
            <person name="Fineran P.C."/>
        </authorList>
    </citation>
    <scope>NUCLEOTIDE SEQUENCE</scope>
    <source>
        <strain evidence="11">SkMP5</strain>
    </source>
</reference>
<dbReference type="InterPro" id="IPR000014">
    <property type="entry name" value="PAS"/>
</dbReference>
<dbReference type="InterPro" id="IPR000160">
    <property type="entry name" value="GGDEF_dom"/>
</dbReference>
<dbReference type="InterPro" id="IPR043128">
    <property type="entry name" value="Rev_trsase/Diguanyl_cyclase"/>
</dbReference>
<reference evidence="10" key="1">
    <citation type="submission" date="2015-03" db="EMBL/GenBank/DDBJ databases">
        <title>Draft genome sequence of Mizugakiibacter sediminis skMP5.</title>
        <authorList>
            <person name="Watanabe T."/>
            <person name="Kojima H."/>
            <person name="Fukui M."/>
        </authorList>
    </citation>
    <scope>NUCLEOTIDE SEQUENCE</scope>
    <source>
        <strain evidence="10">SkMP5</strain>
    </source>
</reference>
<dbReference type="Pfam" id="PF07495">
    <property type="entry name" value="Y_Y_Y"/>
    <property type="match status" value="1"/>
</dbReference>
<dbReference type="OrthoDB" id="197861at2"/>
<dbReference type="EMBL" id="DF970189">
    <property type="protein sequence ID" value="GAP66150.1"/>
    <property type="molecule type" value="Genomic_DNA"/>
</dbReference>
<dbReference type="SMART" id="SM00086">
    <property type="entry name" value="PAC"/>
    <property type="match status" value="2"/>
</dbReference>
<dbReference type="InterPro" id="IPR029787">
    <property type="entry name" value="Nucleotide_cyclase"/>
</dbReference>
<organism evidence="11">
    <name type="scientific">Mizugakiibacter sediminis</name>
    <dbReference type="NCBI Taxonomy" id="1475481"/>
    <lineage>
        <taxon>Bacteria</taxon>
        <taxon>Pseudomonadati</taxon>
        <taxon>Pseudomonadota</taxon>
        <taxon>Gammaproteobacteria</taxon>
        <taxon>Lysobacterales</taxon>
        <taxon>Rhodanobacteraceae</taxon>
        <taxon>Mizugakiibacter</taxon>
    </lineage>
</organism>
<evidence type="ECO:0000313" key="11">
    <source>
        <dbReference type="EMBL" id="GAP66150.1"/>
    </source>
</evidence>
<dbReference type="SMART" id="SM00091">
    <property type="entry name" value="PAS"/>
    <property type="match status" value="1"/>
</dbReference>
<evidence type="ECO:0000256" key="1">
    <source>
        <dbReference type="ARBA" id="ARBA00001946"/>
    </source>
</evidence>
<feature type="signal peptide" evidence="5">
    <location>
        <begin position="1"/>
        <end position="37"/>
    </location>
</feature>
<evidence type="ECO:0000256" key="5">
    <source>
        <dbReference type="SAM" id="SignalP"/>
    </source>
</evidence>
<dbReference type="Gene3D" id="3.30.450.20">
    <property type="entry name" value="PAS domain"/>
    <property type="match status" value="2"/>
</dbReference>
<dbReference type="SMART" id="SM00267">
    <property type="entry name" value="GGDEF"/>
    <property type="match status" value="1"/>
</dbReference>
<dbReference type="CDD" id="cd00130">
    <property type="entry name" value="PAS"/>
    <property type="match status" value="2"/>
</dbReference>
<keyword evidence="12" id="KW-1185">Reference proteome</keyword>
<feature type="domain" description="PAC" evidence="7">
    <location>
        <begin position="1053"/>
        <end position="1105"/>
    </location>
</feature>
<keyword evidence="3" id="KW-0973">c-di-GMP</keyword>
<dbReference type="PROSITE" id="PS50883">
    <property type="entry name" value="EAL"/>
    <property type="match status" value="1"/>
</dbReference>
<evidence type="ECO:0000259" key="6">
    <source>
        <dbReference type="PROSITE" id="PS50112"/>
    </source>
</evidence>
<dbReference type="FunFam" id="3.30.70.270:FF:000001">
    <property type="entry name" value="Diguanylate cyclase domain protein"/>
    <property type="match status" value="1"/>
</dbReference>
<dbReference type="PROSITE" id="PS50112">
    <property type="entry name" value="PAS"/>
    <property type="match status" value="1"/>
</dbReference>
<evidence type="ECO:0000256" key="3">
    <source>
        <dbReference type="ARBA" id="ARBA00022636"/>
    </source>
</evidence>
<dbReference type="Proteomes" id="UP000253740">
    <property type="component" value="Unassembled WGS sequence"/>
</dbReference>
<dbReference type="CDD" id="cd01949">
    <property type="entry name" value="GGDEF"/>
    <property type="match status" value="1"/>
</dbReference>
<evidence type="ECO:0000313" key="10">
    <source>
        <dbReference type="EMBL" id="GAN45398.1"/>
    </source>
</evidence>
<feature type="domain" description="PAC" evidence="7">
    <location>
        <begin position="930"/>
        <end position="983"/>
    </location>
</feature>
<dbReference type="InterPro" id="IPR001610">
    <property type="entry name" value="PAC"/>
</dbReference>
<dbReference type="Gene3D" id="2.130.10.10">
    <property type="entry name" value="YVTN repeat-like/Quinoprotein amine dehydrogenase"/>
    <property type="match status" value="3"/>
</dbReference>
<dbReference type="SMART" id="SM00052">
    <property type="entry name" value="EAL"/>
    <property type="match status" value="1"/>
</dbReference>
<dbReference type="InterPro" id="IPR011110">
    <property type="entry name" value="Reg_prop"/>
</dbReference>
<dbReference type="InterPro" id="IPR000700">
    <property type="entry name" value="PAS-assoc_C"/>
</dbReference>
<dbReference type="GO" id="GO:0071111">
    <property type="term" value="F:cyclic-guanylate-specific phosphodiesterase activity"/>
    <property type="evidence" value="ECO:0007669"/>
    <property type="project" value="UniProtKB-EC"/>
</dbReference>
<feature type="domain" description="EAL" evidence="8">
    <location>
        <begin position="1280"/>
        <end position="1534"/>
    </location>
</feature>
<dbReference type="PANTHER" id="PTHR44757:SF2">
    <property type="entry name" value="BIOFILM ARCHITECTURE MAINTENANCE PROTEIN MBAA"/>
    <property type="match status" value="1"/>
</dbReference>
<dbReference type="FunFam" id="3.20.20.450:FF:000001">
    <property type="entry name" value="Cyclic di-GMP phosphodiesterase yahA"/>
    <property type="match status" value="1"/>
</dbReference>
<gene>
    <name evidence="10" type="ORF">MBSD_1945</name>
    <name evidence="11" type="ORF">MBSD_n1452</name>
</gene>
<dbReference type="GO" id="GO:0071732">
    <property type="term" value="P:cellular response to nitric oxide"/>
    <property type="evidence" value="ECO:0007669"/>
    <property type="project" value="UniProtKB-ARBA"/>
</dbReference>
<feature type="chain" id="PRO_5007415029" description="cyclic-guanylate-specific phosphodiesterase" evidence="5">
    <location>
        <begin position="38"/>
        <end position="1542"/>
    </location>
</feature>
<evidence type="ECO:0000259" key="8">
    <source>
        <dbReference type="PROSITE" id="PS50883"/>
    </source>
</evidence>
<comment type="catalytic activity">
    <reaction evidence="4">
        <text>3',3'-c-di-GMP + H2O = 5'-phosphoguanylyl(3'-&gt;5')guanosine + H(+)</text>
        <dbReference type="Rhea" id="RHEA:24902"/>
        <dbReference type="ChEBI" id="CHEBI:15377"/>
        <dbReference type="ChEBI" id="CHEBI:15378"/>
        <dbReference type="ChEBI" id="CHEBI:58754"/>
        <dbReference type="ChEBI" id="CHEBI:58805"/>
        <dbReference type="EC" id="3.1.4.52"/>
    </reaction>
    <physiologicalReaction direction="left-to-right" evidence="4">
        <dbReference type="Rhea" id="RHEA:24903"/>
    </physiologicalReaction>
</comment>
<sequence>MTTGAMTMLRPLRRLLCATGRRLALLALALGCAGAAAYERDYYFETLTSDNGLAQNSVTVIFQDPLGYLWFVTQGGLHRYDGYRLQRFQHDPGRADSLPDNLVSSLADAGDGRLWVGSTAGGLALFDPTSNRIVPLPAAVARADLPVFALNGTPGGRLLVASAEGIDAVDPPYRQRVALWHAPSRDRSFTYGFTRCPDGTVYAATFTGLLAFDARARGARSMALPAGIAPESVLCTAEQGLLLGGPRGLFRYDPATARAVHLWPRDGDDQRVSEVGAIARDHDGRLWLGVRDLGLVRLDPKSGEVRALTPNPDVPGSLPQSHVNTLYVDRSGLLWAGLRSHGIAYTEPDGTLFHDVVDMAAARLPEGNFVRALYEGADGALWVGVDGTLKRYDRRSQQFTDYGPAIAEAQAGYVSAHAAEAERDAFARALGANASEPGVRVYRIAGDRNGQLVVATSRGLFQFDPATAAARVYPMDAEATALTAVGVRALALARDGSLWLGLSGRGLLHVRDGHVVHYYRHDPANPQSLASDIVVVLAEDHDGRVWAGTTDGLSLIEPRSGAIRSFRENPARPDSLSGRVVTDLQVADDGTLWVGTQSGLDRLVALDARGAHFRRYVGNEGLPDSTVYCVLDDRAGHLWLSSNLGISRLNPADGSVRAFTLRDGLQGLEYNSNACLRLRSGELLFGGVRGFDRVQPERLRQKGYDPPVVITAVAIDNRVADAPPPDERLRLERSDRLLRIDFAALDFAAPSLNRFQYRLLGFDTDWIDAGTRHSAAYTNLPAGDYRFEVRGSNHEGVFGKGLAALDIEVAPPWWATRTMRAVFALAAALLALAVYYVWRAKRREEQRHREQLQQREDRLRLALWGSGDEFWDWDMRQGLLYRMGADQLLGSRRGDRISAEDWRNFAVHPDDLPRVERALADHVNGLTDHFEAEYRVINTRGEWVWTLSRGKVVERDAHGQPLRVCGTARDVTFSRAVERDRRIAAEVIRSMAEAVTVCDLDFRFVSVNQAFTRMSGYGEEEVLGQDATILNCHQHPPEAYEQVRRILVETGHWRGELWQRRKDGEEFLCWMELSEVRDAGGARTHYVAVMSDITDRKRVEQELRYLANYDTLTGLPNRTLLGERLGHAIIRARRSGRKVAVLFLDLDRFKHVNDSMGHAAGDRMLKAAGARLRACVREHDTVARLGGDEFTVVLEDIRDTLDAEAMARKLLEAFGAPLELETSQEVVISPSIGISLYPDHGQVPTDLLKYADTAMYQAKERGRNTWMVYTEAMDAQARMRATMIAALRRALERNEFSVVYQPKQSLADGRITGVEALLRWHSEDLGEIPPSEFIPLAEETGQIVEIGEFVLGMACAELARWREAGLRDLVMAVNLSVAQLTRSELTGRLCDILAEHDIAPNQLELELTESMVMANAEQSVRTLGELKAIGVRLAIDDFGTGYSSLAYLKRLPIDSIKIDKEFVGDITSDPDDEAITATVIAMAHSLGLNVVAEGVETREQLEYLREQNCDEIQGHWLSPPLPPEACLAFLRQRVDRLRVSHL</sequence>
<dbReference type="SUPFAM" id="SSF55073">
    <property type="entry name" value="Nucleotide cyclase"/>
    <property type="match status" value="1"/>
</dbReference>
<protein>
    <recommendedName>
        <fullName evidence="2">cyclic-guanylate-specific phosphodiesterase</fullName>
        <ecNumber evidence="2">3.1.4.52</ecNumber>
    </recommendedName>
</protein>
<dbReference type="Pfam" id="PF00990">
    <property type="entry name" value="GGDEF"/>
    <property type="match status" value="1"/>
</dbReference>
<dbReference type="SUPFAM" id="SSF63829">
    <property type="entry name" value="Calcium-dependent phosphotriesterase"/>
    <property type="match status" value="3"/>
</dbReference>
<dbReference type="Pfam" id="PF07494">
    <property type="entry name" value="Reg_prop"/>
    <property type="match status" value="2"/>
</dbReference>
<dbReference type="NCBIfam" id="TIGR00254">
    <property type="entry name" value="GGDEF"/>
    <property type="match status" value="1"/>
</dbReference>
<dbReference type="Pfam" id="PF08447">
    <property type="entry name" value="PAS_3"/>
    <property type="match status" value="1"/>
</dbReference>
<dbReference type="SUPFAM" id="SSF141868">
    <property type="entry name" value="EAL domain-like"/>
    <property type="match status" value="1"/>
</dbReference>
<evidence type="ECO:0000256" key="4">
    <source>
        <dbReference type="ARBA" id="ARBA00051114"/>
    </source>
</evidence>
<dbReference type="Gene3D" id="2.60.40.10">
    <property type="entry name" value="Immunoglobulins"/>
    <property type="match status" value="1"/>
</dbReference>
<dbReference type="Gene3D" id="3.20.20.450">
    <property type="entry name" value="EAL domain"/>
    <property type="match status" value="1"/>
</dbReference>
<dbReference type="SUPFAM" id="SSF55785">
    <property type="entry name" value="PYP-like sensor domain (PAS domain)"/>
    <property type="match status" value="2"/>
</dbReference>
<name>A0A0K8QMN5_9GAMM</name>
<dbReference type="InterPro" id="IPR035965">
    <property type="entry name" value="PAS-like_dom_sf"/>
</dbReference>
<dbReference type="InterPro" id="IPR001633">
    <property type="entry name" value="EAL_dom"/>
</dbReference>
<accession>A0A0K8QMN5</accession>
<feature type="domain" description="GGDEF" evidence="9">
    <location>
        <begin position="1137"/>
        <end position="1271"/>
    </location>
</feature>
<evidence type="ECO:0000259" key="9">
    <source>
        <dbReference type="PROSITE" id="PS50887"/>
    </source>
</evidence>
<evidence type="ECO:0000256" key="2">
    <source>
        <dbReference type="ARBA" id="ARBA00012282"/>
    </source>
</evidence>
<dbReference type="InterPro" id="IPR052155">
    <property type="entry name" value="Biofilm_reg_signaling"/>
</dbReference>
<dbReference type="Pfam" id="PF13426">
    <property type="entry name" value="PAS_9"/>
    <property type="match status" value="1"/>
</dbReference>
<dbReference type="PROSITE" id="PS50113">
    <property type="entry name" value="PAC"/>
    <property type="match status" value="2"/>
</dbReference>
<dbReference type="InterPro" id="IPR011123">
    <property type="entry name" value="Y_Y_Y"/>
</dbReference>
<evidence type="ECO:0000259" key="7">
    <source>
        <dbReference type="PROSITE" id="PS50113"/>
    </source>
</evidence>
<dbReference type="Gene3D" id="3.30.70.270">
    <property type="match status" value="1"/>
</dbReference>
<keyword evidence="5" id="KW-0732">Signal</keyword>
<evidence type="ECO:0000313" key="12">
    <source>
        <dbReference type="Proteomes" id="UP000253740"/>
    </source>
</evidence>
<dbReference type="CDD" id="cd01948">
    <property type="entry name" value="EAL"/>
    <property type="match status" value="1"/>
</dbReference>
<dbReference type="RefSeq" id="WP_148667832.1">
    <property type="nucleotide sequence ID" value="NZ_DF970189.1"/>
</dbReference>
<dbReference type="InterPro" id="IPR013655">
    <property type="entry name" value="PAS_fold_3"/>
</dbReference>
<dbReference type="EMBL" id="DF952380">
    <property type="protein sequence ID" value="GAN45398.1"/>
    <property type="molecule type" value="Genomic_DNA"/>
</dbReference>
<dbReference type="NCBIfam" id="TIGR00229">
    <property type="entry name" value="sensory_box"/>
    <property type="match status" value="1"/>
</dbReference>
<comment type="cofactor">
    <cofactor evidence="1">
        <name>Mg(2+)</name>
        <dbReference type="ChEBI" id="CHEBI:18420"/>
    </cofactor>
</comment>
<dbReference type="EC" id="3.1.4.52" evidence="2"/>
<feature type="domain" description="PAS" evidence="6">
    <location>
        <begin position="980"/>
        <end position="1051"/>
    </location>
</feature>
<dbReference type="InterPro" id="IPR035919">
    <property type="entry name" value="EAL_sf"/>
</dbReference>
<dbReference type="InterPro" id="IPR013783">
    <property type="entry name" value="Ig-like_fold"/>
</dbReference>
<dbReference type="InterPro" id="IPR015943">
    <property type="entry name" value="WD40/YVTN_repeat-like_dom_sf"/>
</dbReference>
<dbReference type="STRING" id="1475481.GCA_000953855_01477"/>
<dbReference type="PANTHER" id="PTHR44757">
    <property type="entry name" value="DIGUANYLATE CYCLASE DGCP"/>
    <property type="match status" value="1"/>
</dbReference>